<dbReference type="AlphaFoldDB" id="A0A0X8FAX7"/>
<evidence type="ECO:0000313" key="4">
    <source>
        <dbReference type="Proteomes" id="UP000234239"/>
    </source>
</evidence>
<dbReference type="KEGG" id="asan:AWM72_03985"/>
<dbReference type="Proteomes" id="UP000069912">
    <property type="component" value="Chromosome"/>
</dbReference>
<dbReference type="RefSeq" id="WP_067973550.1">
    <property type="nucleotide sequence ID" value="NZ_CAJHKM010000005.1"/>
</dbReference>
<dbReference type="EMBL" id="CP014160">
    <property type="protein sequence ID" value="AMB93978.1"/>
    <property type="molecule type" value="Genomic_DNA"/>
</dbReference>
<evidence type="ECO:0000313" key="1">
    <source>
        <dbReference type="EMBL" id="AMB93978.1"/>
    </source>
</evidence>
<reference evidence="1 3" key="1">
    <citation type="journal article" date="2016" name="Genome Announc.">
        <title>Complete Genome Sequences of Aerococcus christensenii CCUG 28831T, Aerococcus sanguinicola CCUG 43001T, Aerococcus urinae CCUG 36881T, Aerococcus urinaeequi CCUG 28094T, Aerococcus urinaehominis CCUG 42038 BT, and Aerococcus viridans CCUG 4311T.</title>
        <authorList>
            <person name="Carkaci D."/>
            <person name="Dargis R."/>
            <person name="Nielsen X.C."/>
            <person name="Skovgaard O."/>
            <person name="Fuursted K."/>
            <person name="Christensen J.J."/>
        </authorList>
    </citation>
    <scope>NUCLEOTIDE SEQUENCE [LARGE SCALE GENOMIC DNA]</scope>
    <source>
        <strain evidence="1 3">CCUG43001</strain>
    </source>
</reference>
<keyword evidence="3" id="KW-1185">Reference proteome</keyword>
<dbReference type="GeneID" id="92903231"/>
<dbReference type="OrthoDB" id="2135028at2"/>
<protein>
    <submittedName>
        <fullName evidence="1">Uncharacterized protein</fullName>
    </submittedName>
</protein>
<evidence type="ECO:0000313" key="3">
    <source>
        <dbReference type="Proteomes" id="UP000069912"/>
    </source>
</evidence>
<name>A0A0X8FAX7_9LACT</name>
<gene>
    <name evidence="1" type="ORF">AWM72_03985</name>
    <name evidence="2" type="ORF">CYJ28_08980</name>
</gene>
<sequence>MHDQQFEIYKKWRQQMLVLDEAWDDDSFGQADTWSASNPLAREDFNETLAIHSLDHVSQEEMQALEDDYDAGMI</sequence>
<dbReference type="Proteomes" id="UP000234239">
    <property type="component" value="Unassembled WGS sequence"/>
</dbReference>
<proteinExistence type="predicted"/>
<dbReference type="EMBL" id="PKGY01000006">
    <property type="protein sequence ID" value="PKZ20745.1"/>
    <property type="molecule type" value="Genomic_DNA"/>
</dbReference>
<accession>A0A0X8FAX7</accession>
<reference evidence="2 4" key="3">
    <citation type="submission" date="2017-12" db="EMBL/GenBank/DDBJ databases">
        <title>Phylogenetic diversity of female urinary microbiome.</title>
        <authorList>
            <person name="Thomas-White K."/>
            <person name="Wolfe A.J."/>
        </authorList>
    </citation>
    <scope>NUCLEOTIDE SEQUENCE [LARGE SCALE GENOMIC DNA]</scope>
    <source>
        <strain evidence="2 4">UMB0139</strain>
    </source>
</reference>
<reference evidence="3" key="2">
    <citation type="submission" date="2016-01" db="EMBL/GenBank/DDBJ databases">
        <title>Six Aerococcus type strain genome sequencing and assembly using PacBio and Illumina Hiseq.</title>
        <authorList>
            <person name="Carkaci D."/>
            <person name="Dargis R."/>
            <person name="Nielsen X.C."/>
            <person name="Skovgaard O."/>
            <person name="Fuursted K."/>
            <person name="Christensen J.J."/>
        </authorList>
    </citation>
    <scope>NUCLEOTIDE SEQUENCE [LARGE SCALE GENOMIC DNA]</scope>
    <source>
        <strain evidence="3">CCUG43001</strain>
    </source>
</reference>
<evidence type="ECO:0000313" key="2">
    <source>
        <dbReference type="EMBL" id="PKZ20745.1"/>
    </source>
</evidence>
<organism evidence="1 3">
    <name type="scientific">Aerococcus sanguinicola</name>
    <dbReference type="NCBI Taxonomy" id="119206"/>
    <lineage>
        <taxon>Bacteria</taxon>
        <taxon>Bacillati</taxon>
        <taxon>Bacillota</taxon>
        <taxon>Bacilli</taxon>
        <taxon>Lactobacillales</taxon>
        <taxon>Aerococcaceae</taxon>
        <taxon>Aerococcus</taxon>
    </lineage>
</organism>